<dbReference type="Proteomes" id="UP000002357">
    <property type="component" value="Chromosome"/>
</dbReference>
<dbReference type="PANTHER" id="PTHR34387">
    <property type="entry name" value="SLR1258 PROTEIN"/>
    <property type="match status" value="1"/>
</dbReference>
<evidence type="ECO:0000256" key="1">
    <source>
        <dbReference type="SAM" id="MobiDB-lite"/>
    </source>
</evidence>
<dbReference type="EMBL" id="CM000913">
    <property type="protein sequence ID" value="EFG06282.1"/>
    <property type="molecule type" value="Genomic_DNA"/>
</dbReference>
<dbReference type="Gene3D" id="3.30.70.2970">
    <property type="entry name" value="Protein of unknown function (DUF541), domain 2"/>
    <property type="match status" value="1"/>
</dbReference>
<feature type="compositionally biased region" description="Basic residues" evidence="1">
    <location>
        <begin position="7"/>
        <end position="16"/>
    </location>
</feature>
<dbReference type="InterPro" id="IPR052022">
    <property type="entry name" value="26kDa_periplasmic_antigen"/>
</dbReference>
<accession>E2PZH3</accession>
<evidence type="ECO:0000313" key="3">
    <source>
        <dbReference type="Proteomes" id="UP000002357"/>
    </source>
</evidence>
<evidence type="ECO:0000313" key="2">
    <source>
        <dbReference type="EMBL" id="EFG06282.1"/>
    </source>
</evidence>
<protein>
    <submittedName>
        <fullName evidence="2">DUF541 domain-containing protein</fullName>
    </submittedName>
</protein>
<proteinExistence type="predicted"/>
<feature type="region of interest" description="Disordered" evidence="1">
    <location>
        <begin position="38"/>
        <end position="60"/>
    </location>
</feature>
<reference evidence="2 3" key="1">
    <citation type="journal article" date="2010" name="Genome Biol. Evol.">
        <title>The sequence of a 1.8-mb bacterial linear plasmid reveals a rich evolutionary reservoir of secondary metabolic pathways.</title>
        <authorList>
            <person name="Medema M.H."/>
            <person name="Trefzer A."/>
            <person name="Kovalchuk A."/>
            <person name="van den Berg M."/>
            <person name="Mueller U."/>
            <person name="Heijne W."/>
            <person name="Wu L."/>
            <person name="Alam M.T."/>
            <person name="Ronning C.M."/>
            <person name="Nierman W.C."/>
            <person name="Bovenberg R.A.L."/>
            <person name="Breitling R."/>
            <person name="Takano E."/>
        </authorList>
    </citation>
    <scope>NUCLEOTIDE SEQUENCE [LARGE SCALE GENOMIC DNA]</scope>
    <source>
        <strain evidence="3">ATCC 27064 / DSM 738 / JCM 4710 / NBRC 13307 / NCIMB 12785 / NRRL 3585 / VKM Ac-602</strain>
    </source>
</reference>
<dbReference type="Pfam" id="PF04402">
    <property type="entry name" value="SIMPL"/>
    <property type="match status" value="1"/>
</dbReference>
<feature type="region of interest" description="Disordered" evidence="1">
    <location>
        <begin position="1"/>
        <end position="22"/>
    </location>
</feature>
<sequence length="282" mass="30107">MGTRAGPARHRPRRPRSVPLSVPLYEGALPLTADATTPAATSATPAAPSPAAHQPFAPYGTPDAPRVAVVGEARIDVDPEIARIGVTVTVRGTDRRAALDDLARRNTAVLEVIRSYGEAVERVETGAFSVSPELTRSGRGERVRAYHGAVYISAEVGDFTVAGELMTRIADLELTQVEGPQWRLRPSSPAYAEARRTAVREAVRRAREYAEALGARLTALLELSDQGAEQATPYGGADSVVRVAPYAALAGAESAPDVELEPRRLTVEAQVTARFLMTPPRL</sequence>
<dbReference type="AlphaFoldDB" id="E2PZH3"/>
<name>E2PZH3_STRCL</name>
<dbReference type="STRING" id="1901.BB341_22065"/>
<feature type="compositionally biased region" description="Low complexity" evidence="1">
    <location>
        <begin position="38"/>
        <end position="52"/>
    </location>
</feature>
<dbReference type="eggNOG" id="COG2968">
    <property type="taxonomic scope" value="Bacteria"/>
</dbReference>
<organism evidence="2 3">
    <name type="scientific">Streptomyces clavuligerus</name>
    <dbReference type="NCBI Taxonomy" id="1901"/>
    <lineage>
        <taxon>Bacteria</taxon>
        <taxon>Bacillati</taxon>
        <taxon>Actinomycetota</taxon>
        <taxon>Actinomycetes</taxon>
        <taxon>Kitasatosporales</taxon>
        <taxon>Streptomycetaceae</taxon>
        <taxon>Streptomyces</taxon>
    </lineage>
</organism>
<keyword evidence="3" id="KW-1185">Reference proteome</keyword>
<dbReference type="PANTHER" id="PTHR34387:SF1">
    <property type="entry name" value="PERIPLASMIC IMMUNOGENIC PROTEIN"/>
    <property type="match status" value="1"/>
</dbReference>
<dbReference type="Gene3D" id="3.30.110.170">
    <property type="entry name" value="Protein of unknown function (DUF541), domain 1"/>
    <property type="match status" value="1"/>
</dbReference>
<gene>
    <name evidence="2" type="ORF">SCLAV_1204</name>
</gene>
<dbReference type="InterPro" id="IPR007497">
    <property type="entry name" value="SIMPL/DUF541"/>
</dbReference>
<dbReference type="GO" id="GO:0006974">
    <property type="term" value="P:DNA damage response"/>
    <property type="evidence" value="ECO:0007669"/>
    <property type="project" value="TreeGrafter"/>
</dbReference>